<evidence type="ECO:0000256" key="7">
    <source>
        <dbReference type="ARBA" id="ARBA00023065"/>
    </source>
</evidence>
<keyword evidence="5" id="KW-0812">Transmembrane</keyword>
<reference evidence="13 16" key="2">
    <citation type="journal article" date="2020" name="Front. Plant Sci.">
        <title>Isolation of Rhizosphere Bacteria That Improve Quality and Water Stress Tolerance in Greenhouse Ornamentals.</title>
        <authorList>
            <person name="Nordstedt N.P."/>
            <person name="Jones M.L."/>
        </authorList>
    </citation>
    <scope>NUCLEOTIDE SEQUENCE [LARGE SCALE GENOMIC DNA]</scope>
    <source>
        <strain evidence="13 16">C6C2</strain>
    </source>
</reference>
<keyword evidence="7" id="KW-0406">Ion transport</keyword>
<comment type="subunit">
    <text evidence="2">Homotrimer.</text>
</comment>
<dbReference type="InterPro" id="IPR033900">
    <property type="entry name" value="Gram_neg_porin_domain"/>
</dbReference>
<reference evidence="14 15" key="1">
    <citation type="submission" date="2017-06" db="EMBL/GenBank/DDBJ databases">
        <title>Herbaspirillum phytohormonus sp. nov., isolated from the root nodule of Robinia pseudoacacia in lead-zinc mine.</title>
        <authorList>
            <person name="Fan M."/>
            <person name="Lin Y."/>
        </authorList>
    </citation>
    <scope>NUCLEOTIDE SEQUENCE [LARGE SCALE GENOMIC DNA]</scope>
    <source>
        <strain evidence="14 15">HZ10</strain>
    </source>
</reference>
<evidence type="ECO:0000256" key="2">
    <source>
        <dbReference type="ARBA" id="ARBA00011233"/>
    </source>
</evidence>
<dbReference type="PRINTS" id="PR00182">
    <property type="entry name" value="ECOLNEIPORIN"/>
</dbReference>
<dbReference type="EMBL" id="NJGU01000011">
    <property type="protein sequence ID" value="OWY27371.1"/>
    <property type="molecule type" value="Genomic_DNA"/>
</dbReference>
<feature type="signal peptide" evidence="11">
    <location>
        <begin position="1"/>
        <end position="18"/>
    </location>
</feature>
<evidence type="ECO:0000256" key="1">
    <source>
        <dbReference type="ARBA" id="ARBA00004571"/>
    </source>
</evidence>
<dbReference type="GO" id="GO:0009279">
    <property type="term" value="C:cell outer membrane"/>
    <property type="evidence" value="ECO:0007669"/>
    <property type="project" value="UniProtKB-SubCell"/>
</dbReference>
<dbReference type="InterPro" id="IPR001702">
    <property type="entry name" value="Porin_Gram-ve"/>
</dbReference>
<dbReference type="InterPro" id="IPR002299">
    <property type="entry name" value="Porin_Neis"/>
</dbReference>
<evidence type="ECO:0000256" key="11">
    <source>
        <dbReference type="SAM" id="SignalP"/>
    </source>
</evidence>
<dbReference type="AlphaFoldDB" id="A0A246WP86"/>
<dbReference type="OrthoDB" id="5289162at2"/>
<evidence type="ECO:0000256" key="9">
    <source>
        <dbReference type="ARBA" id="ARBA00023136"/>
    </source>
</evidence>
<evidence type="ECO:0000313" key="13">
    <source>
        <dbReference type="EMBL" id="NUU03003.1"/>
    </source>
</evidence>
<keyword evidence="4" id="KW-1134">Transmembrane beta strand</keyword>
<dbReference type="Proteomes" id="UP000197596">
    <property type="component" value="Unassembled WGS sequence"/>
</dbReference>
<evidence type="ECO:0000256" key="3">
    <source>
        <dbReference type="ARBA" id="ARBA00022448"/>
    </source>
</evidence>
<gene>
    <name evidence="14" type="ORF">CEJ42_20195</name>
    <name evidence="13" type="ORF">HNO84_15465</name>
</gene>
<dbReference type="GO" id="GO:0034220">
    <property type="term" value="P:monoatomic ion transmembrane transport"/>
    <property type="evidence" value="ECO:0007669"/>
    <property type="project" value="InterPro"/>
</dbReference>
<keyword evidence="8" id="KW-0626">Porin</keyword>
<keyword evidence="16" id="KW-1185">Reference proteome</keyword>
<dbReference type="EMBL" id="JABFMT010000016">
    <property type="protein sequence ID" value="NUU03003.1"/>
    <property type="molecule type" value="Genomic_DNA"/>
</dbReference>
<dbReference type="GO" id="GO:0015288">
    <property type="term" value="F:porin activity"/>
    <property type="evidence" value="ECO:0007669"/>
    <property type="project" value="UniProtKB-KW"/>
</dbReference>
<comment type="caution">
    <text evidence="14">The sequence shown here is derived from an EMBL/GenBank/DDBJ whole genome shotgun (WGS) entry which is preliminary data.</text>
</comment>
<proteinExistence type="predicted"/>
<keyword evidence="9" id="KW-0472">Membrane</keyword>
<evidence type="ECO:0000256" key="4">
    <source>
        <dbReference type="ARBA" id="ARBA00022452"/>
    </source>
</evidence>
<dbReference type="PANTHER" id="PTHR34501">
    <property type="entry name" value="PROTEIN YDDL-RELATED"/>
    <property type="match status" value="1"/>
</dbReference>
<dbReference type="InterPro" id="IPR050298">
    <property type="entry name" value="Gram-neg_bact_OMP"/>
</dbReference>
<feature type="chain" id="PRO_5012851752" evidence="11">
    <location>
        <begin position="19"/>
        <end position="373"/>
    </location>
</feature>
<dbReference type="Gene3D" id="2.40.160.10">
    <property type="entry name" value="Porin"/>
    <property type="match status" value="1"/>
</dbReference>
<dbReference type="RefSeq" id="WP_079216886.1">
    <property type="nucleotide sequence ID" value="NZ_CP018845.1"/>
</dbReference>
<protein>
    <submittedName>
        <fullName evidence="14">Porin</fullName>
    </submittedName>
</protein>
<name>A0A246WP86_9BURK</name>
<evidence type="ECO:0000313" key="14">
    <source>
        <dbReference type="EMBL" id="OWY27371.1"/>
    </source>
</evidence>
<evidence type="ECO:0000256" key="10">
    <source>
        <dbReference type="ARBA" id="ARBA00023237"/>
    </source>
</evidence>
<evidence type="ECO:0000313" key="15">
    <source>
        <dbReference type="Proteomes" id="UP000197596"/>
    </source>
</evidence>
<dbReference type="PRINTS" id="PR00184">
    <property type="entry name" value="NEISSPPORIN"/>
</dbReference>
<comment type="subcellular location">
    <subcellularLocation>
        <location evidence="1">Cell outer membrane</location>
        <topology evidence="1">Multi-pass membrane protein</topology>
    </subcellularLocation>
</comment>
<evidence type="ECO:0000259" key="12">
    <source>
        <dbReference type="Pfam" id="PF13609"/>
    </source>
</evidence>
<evidence type="ECO:0000256" key="6">
    <source>
        <dbReference type="ARBA" id="ARBA00022729"/>
    </source>
</evidence>
<keyword evidence="6 11" id="KW-0732">Signal</keyword>
<dbReference type="CDD" id="cd00342">
    <property type="entry name" value="gram_neg_porins"/>
    <property type="match status" value="1"/>
</dbReference>
<dbReference type="GO" id="GO:0046930">
    <property type="term" value="C:pore complex"/>
    <property type="evidence" value="ECO:0007669"/>
    <property type="project" value="UniProtKB-KW"/>
</dbReference>
<sequence length="373" mass="38656">MKKTAIAMAGLALAGAHAQTMAQSSVTLYGVIDTGLTYTSKVGANNGSRFSVDSGDLATSRIGFKGVEDLGGGLSAVFNLENGFNADTGGMGTANTLFDRKSVVGLSGAFGTVTLGRQTDYLEDIGAKYTSVQTFGGNGIKGGHFNNLDRTAGGARTDNAVRYDTANLSGFTGSLFYGFGEVAGNNSAGQSFGIAGNYANGPFGVGAGYYQSKLAATSGAAQAGDTDLKTFTLGASYQFGPAKLYGAWSQIRRPSAATVASTGLVNITTAEKANVFDLGVDYTLSPNLHLLGSVIHDRANIRRAGAGATRVSTTQLNVGVDYYLSKRTDLYAMYSNQRARDTVNPGVVNAAYSSSPSDDSTQNVVRVGVRHKF</sequence>
<keyword evidence="3" id="KW-0813">Transport</keyword>
<organism evidence="14 15">
    <name type="scientific">Herbaspirillum robiniae</name>
    <dbReference type="NCBI Taxonomy" id="2014887"/>
    <lineage>
        <taxon>Bacteria</taxon>
        <taxon>Pseudomonadati</taxon>
        <taxon>Pseudomonadota</taxon>
        <taxon>Betaproteobacteria</taxon>
        <taxon>Burkholderiales</taxon>
        <taxon>Oxalobacteraceae</taxon>
        <taxon>Herbaspirillum</taxon>
    </lineage>
</organism>
<accession>A0A246WP86</accession>
<dbReference type="Pfam" id="PF13609">
    <property type="entry name" value="Porin_4"/>
    <property type="match status" value="1"/>
</dbReference>
<dbReference type="PANTHER" id="PTHR34501:SF9">
    <property type="entry name" value="MAJOR OUTER MEMBRANE PROTEIN P.IA"/>
    <property type="match status" value="1"/>
</dbReference>
<feature type="domain" description="Porin" evidence="12">
    <location>
        <begin position="9"/>
        <end position="341"/>
    </location>
</feature>
<evidence type="ECO:0000256" key="5">
    <source>
        <dbReference type="ARBA" id="ARBA00022692"/>
    </source>
</evidence>
<evidence type="ECO:0000256" key="8">
    <source>
        <dbReference type="ARBA" id="ARBA00023114"/>
    </source>
</evidence>
<dbReference type="InterPro" id="IPR023614">
    <property type="entry name" value="Porin_dom_sf"/>
</dbReference>
<evidence type="ECO:0000313" key="16">
    <source>
        <dbReference type="Proteomes" id="UP000536746"/>
    </source>
</evidence>
<dbReference type="Proteomes" id="UP000536746">
    <property type="component" value="Unassembled WGS sequence"/>
</dbReference>
<keyword evidence="10" id="KW-0998">Cell outer membrane</keyword>
<dbReference type="SUPFAM" id="SSF56935">
    <property type="entry name" value="Porins"/>
    <property type="match status" value="1"/>
</dbReference>